<evidence type="ECO:0000256" key="5">
    <source>
        <dbReference type="ARBA" id="ARBA00023136"/>
    </source>
</evidence>
<keyword evidence="3 6" id="KW-0812">Transmembrane</keyword>
<dbReference type="InterPro" id="IPR050833">
    <property type="entry name" value="Poly_Biosynth_Transport"/>
</dbReference>
<feature type="transmembrane region" description="Helical" evidence="6">
    <location>
        <begin position="291"/>
        <end position="311"/>
    </location>
</feature>
<feature type="transmembrane region" description="Helical" evidence="6">
    <location>
        <begin position="367"/>
        <end position="387"/>
    </location>
</feature>
<proteinExistence type="predicted"/>
<dbReference type="CDD" id="cd13124">
    <property type="entry name" value="MATE_SpoVB_like"/>
    <property type="match status" value="1"/>
</dbReference>
<dbReference type="Pfam" id="PF01943">
    <property type="entry name" value="Polysacc_synt"/>
    <property type="match status" value="1"/>
</dbReference>
<dbReference type="EMBL" id="SUMG01000016">
    <property type="protein sequence ID" value="NBG89056.1"/>
    <property type="molecule type" value="Genomic_DNA"/>
</dbReference>
<feature type="transmembrane region" description="Helical" evidence="6">
    <location>
        <begin position="186"/>
        <end position="210"/>
    </location>
</feature>
<reference evidence="7 8" key="1">
    <citation type="submission" date="2019-04" db="EMBL/GenBank/DDBJ databases">
        <title>Isachenkonia alkalipeptolytica gen. nov. sp. nov. a new anaerobic, alkiliphilic organothrophic bacterium capable to reduce synthesized ferrihydrite isolated from a soda lake.</title>
        <authorList>
            <person name="Toshchakov S.V."/>
            <person name="Zavarzina D.G."/>
            <person name="Zhilina T.N."/>
            <person name="Kostrikina N.A."/>
            <person name="Kublanov I.V."/>
        </authorList>
    </citation>
    <scope>NUCLEOTIDE SEQUENCE [LARGE SCALE GENOMIC DNA]</scope>
    <source>
        <strain evidence="7 8">Z-1701</strain>
    </source>
</reference>
<dbReference type="Proteomes" id="UP000449710">
    <property type="component" value="Unassembled WGS sequence"/>
</dbReference>
<gene>
    <name evidence="7" type="ORF">ISALK_11200</name>
</gene>
<feature type="transmembrane region" description="Helical" evidence="6">
    <location>
        <begin position="332"/>
        <end position="355"/>
    </location>
</feature>
<feature type="transmembrane region" description="Helical" evidence="6">
    <location>
        <begin position="426"/>
        <end position="445"/>
    </location>
</feature>
<feature type="transmembrane region" description="Helical" evidence="6">
    <location>
        <begin position="49"/>
        <end position="70"/>
    </location>
</feature>
<evidence type="ECO:0000256" key="4">
    <source>
        <dbReference type="ARBA" id="ARBA00022989"/>
    </source>
</evidence>
<feature type="transmembrane region" description="Helical" evidence="6">
    <location>
        <begin position="120"/>
        <end position="140"/>
    </location>
</feature>
<dbReference type="InterPro" id="IPR002797">
    <property type="entry name" value="Polysacc_synth"/>
</dbReference>
<evidence type="ECO:0000256" key="1">
    <source>
        <dbReference type="ARBA" id="ARBA00004651"/>
    </source>
</evidence>
<keyword evidence="8" id="KW-1185">Reference proteome</keyword>
<protein>
    <submittedName>
        <fullName evidence="7">Polysaccharide biosynthesis protein</fullName>
    </submittedName>
</protein>
<feature type="transmembrane region" description="Helical" evidence="6">
    <location>
        <begin position="487"/>
        <end position="506"/>
    </location>
</feature>
<dbReference type="PIRSF" id="PIRSF038958">
    <property type="entry name" value="PG_synth_SpoVB"/>
    <property type="match status" value="1"/>
</dbReference>
<keyword evidence="5 6" id="KW-0472">Membrane</keyword>
<dbReference type="RefSeq" id="WP_160722333.1">
    <property type="nucleotide sequence ID" value="NZ_SUMG01000016.1"/>
</dbReference>
<comment type="caution">
    <text evidence="7">The sequence shown here is derived from an EMBL/GenBank/DDBJ whole genome shotgun (WGS) entry which is preliminary data.</text>
</comment>
<sequence>MKQDTFLKGAAVLGAAGMLVKVLGAFFRIPLGNIIGSDGMGYYQVGYTIYNFLLAFTAAGFPTAISKLVAEKRAQGDFRGAHKVFKVSFRLLFGLGAAGMLIIAVFAGFLANTFFSNPNAYFAVLAMSPAIFFVSILAAFRGYFQGMKEMKPTAISQIVEQAARVTLGLTLAVIIIYVVAADVKYAAAAASFGAGAGAIAGTLAMARIYLKRKPKIVRGFSEGVRIQPDSVQNIIRKLLKVAVPIAIGASVVPMINMFDTFLVVRRLQDIGFTYLEANSLYGQLQGMANTLINLPQVLTVAIAVSLVPVISEAFTREDYDGVKADTQSAIRVGFLMGLPASIGLLVLAGPIMSLLYPNEPASAGQVLFALAPAVIFLTQVQVLTGILQGLGKAHIPVRNLLIGAFFKLIITYILTGIPAINVRGAAIGTVMAYAIAFSLNLYAVKRETRAIISFRKIAMRPILAAATMGAVVLMVHRMLLGVLGNSLSTIIAIPIGGGVYLLMLMLTRAVGKEDFDLIPKGDKLFKILNRFGLMRGKR</sequence>
<keyword evidence="4 6" id="KW-1133">Transmembrane helix</keyword>
<evidence type="ECO:0000313" key="8">
    <source>
        <dbReference type="Proteomes" id="UP000449710"/>
    </source>
</evidence>
<name>A0AA43XMA6_9CLOT</name>
<evidence type="ECO:0000256" key="3">
    <source>
        <dbReference type="ARBA" id="ARBA00022692"/>
    </source>
</evidence>
<dbReference type="PANTHER" id="PTHR30250">
    <property type="entry name" value="PST FAMILY PREDICTED COLANIC ACID TRANSPORTER"/>
    <property type="match status" value="1"/>
</dbReference>
<feature type="transmembrane region" description="Helical" evidence="6">
    <location>
        <begin position="457"/>
        <end position="475"/>
    </location>
</feature>
<dbReference type="GO" id="GO:0005886">
    <property type="term" value="C:plasma membrane"/>
    <property type="evidence" value="ECO:0007669"/>
    <property type="project" value="UniProtKB-SubCell"/>
</dbReference>
<accession>A0AA43XMA6</accession>
<feature type="transmembrane region" description="Helical" evidence="6">
    <location>
        <begin position="91"/>
        <end position="114"/>
    </location>
</feature>
<feature type="transmembrane region" description="Helical" evidence="6">
    <location>
        <begin position="7"/>
        <end position="29"/>
    </location>
</feature>
<keyword evidence="2" id="KW-1003">Cell membrane</keyword>
<feature type="transmembrane region" description="Helical" evidence="6">
    <location>
        <begin position="399"/>
        <end position="420"/>
    </location>
</feature>
<dbReference type="PANTHER" id="PTHR30250:SF21">
    <property type="entry name" value="LIPID II FLIPPASE MURJ"/>
    <property type="match status" value="1"/>
</dbReference>
<evidence type="ECO:0000256" key="6">
    <source>
        <dbReference type="SAM" id="Phobius"/>
    </source>
</evidence>
<comment type="subcellular location">
    <subcellularLocation>
        <location evidence="1">Cell membrane</location>
        <topology evidence="1">Multi-pass membrane protein</topology>
    </subcellularLocation>
</comment>
<dbReference type="AlphaFoldDB" id="A0AA43XMA6"/>
<feature type="transmembrane region" description="Helical" evidence="6">
    <location>
        <begin position="238"/>
        <end position="258"/>
    </location>
</feature>
<evidence type="ECO:0000256" key="2">
    <source>
        <dbReference type="ARBA" id="ARBA00022475"/>
    </source>
</evidence>
<organism evidence="7 8">
    <name type="scientific">Isachenkonia alkalipeptolytica</name>
    <dbReference type="NCBI Taxonomy" id="2565777"/>
    <lineage>
        <taxon>Bacteria</taxon>
        <taxon>Bacillati</taxon>
        <taxon>Bacillota</taxon>
        <taxon>Clostridia</taxon>
        <taxon>Eubacteriales</taxon>
        <taxon>Clostridiaceae</taxon>
        <taxon>Isachenkonia</taxon>
    </lineage>
</organism>
<dbReference type="InterPro" id="IPR024923">
    <property type="entry name" value="PG_synth_SpoVB"/>
</dbReference>
<evidence type="ECO:0000313" key="7">
    <source>
        <dbReference type="EMBL" id="NBG89056.1"/>
    </source>
</evidence>
<feature type="transmembrane region" description="Helical" evidence="6">
    <location>
        <begin position="161"/>
        <end position="180"/>
    </location>
</feature>